<dbReference type="Proteomes" id="UP001058072">
    <property type="component" value="Chromosome"/>
</dbReference>
<keyword evidence="1" id="KW-0812">Transmembrane</keyword>
<feature type="transmembrane region" description="Helical" evidence="1">
    <location>
        <begin position="159"/>
        <end position="181"/>
    </location>
</feature>
<feature type="transmembrane region" description="Helical" evidence="1">
    <location>
        <begin position="105"/>
        <end position="126"/>
    </location>
</feature>
<feature type="transmembrane region" description="Helical" evidence="1">
    <location>
        <begin position="132"/>
        <end position="152"/>
    </location>
</feature>
<organism evidence="2 3">
    <name type="scientific">Turicibacter bilis</name>
    <dbReference type="NCBI Taxonomy" id="2735723"/>
    <lineage>
        <taxon>Bacteria</taxon>
        <taxon>Bacillati</taxon>
        <taxon>Bacillota</taxon>
        <taxon>Erysipelotrichia</taxon>
        <taxon>Erysipelotrichales</taxon>
        <taxon>Turicibacteraceae</taxon>
        <taxon>Turicibacter</taxon>
    </lineage>
</organism>
<evidence type="ECO:0000313" key="3">
    <source>
        <dbReference type="Proteomes" id="UP001058072"/>
    </source>
</evidence>
<reference evidence="2" key="1">
    <citation type="submission" date="2021-03" db="EMBL/GenBank/DDBJ databases">
        <title>Comparative Genomics and Metabolomics in the genus Turicibacter.</title>
        <authorList>
            <person name="Maki J."/>
            <person name="Looft T."/>
        </authorList>
    </citation>
    <scope>NUCLEOTIDE SEQUENCE</scope>
    <source>
        <strain evidence="2">ISU324</strain>
    </source>
</reference>
<keyword evidence="1" id="KW-1133">Transmembrane helix</keyword>
<feature type="transmembrane region" description="Helical" evidence="1">
    <location>
        <begin position="75"/>
        <end position="93"/>
    </location>
</feature>
<gene>
    <name evidence="2" type="ORF">J0J70_01390</name>
</gene>
<dbReference type="Pfam" id="PF19845">
    <property type="entry name" value="DUF6320"/>
    <property type="match status" value="1"/>
</dbReference>
<feature type="transmembrane region" description="Helical" evidence="1">
    <location>
        <begin position="187"/>
        <end position="206"/>
    </location>
</feature>
<sequence>MKYCSKCQMKVQNQLNNCPLCGQSLESVEFEIERDYPEQFAKKRRFSIRKFIIFLAMVIISFSFISGIFQDFQWNWVFIITAATLYVTISAILGSRVKRNIGPNILTQVIGISALSIIIDYFLGYSGWSLDIIFPLDLMAGTTIITVMILLNPKRFTDLVIYQLMFGLMGIVILAMIYFQVIIFRQIAIIGSYYTIITCVGLFFFADRQMIHELKKKFHY</sequence>
<dbReference type="RefSeq" id="WP_212724737.1">
    <property type="nucleotide sequence ID" value="NZ_CP071250.1"/>
</dbReference>
<dbReference type="InterPro" id="IPR046283">
    <property type="entry name" value="DUF6320"/>
</dbReference>
<protein>
    <recommendedName>
        <fullName evidence="4">Zinc ribbon domain-containing protein</fullName>
    </recommendedName>
</protein>
<keyword evidence="1" id="KW-0472">Membrane</keyword>
<evidence type="ECO:0000256" key="1">
    <source>
        <dbReference type="SAM" id="Phobius"/>
    </source>
</evidence>
<name>A0A9Q9CNP3_9FIRM</name>
<dbReference type="EMBL" id="CP071250">
    <property type="protein sequence ID" value="UUF08706.1"/>
    <property type="molecule type" value="Genomic_DNA"/>
</dbReference>
<feature type="transmembrane region" description="Helical" evidence="1">
    <location>
        <begin position="51"/>
        <end position="69"/>
    </location>
</feature>
<proteinExistence type="predicted"/>
<evidence type="ECO:0000313" key="2">
    <source>
        <dbReference type="EMBL" id="UUF08706.1"/>
    </source>
</evidence>
<evidence type="ECO:0008006" key="4">
    <source>
        <dbReference type="Google" id="ProtNLM"/>
    </source>
</evidence>
<dbReference type="AlphaFoldDB" id="A0A9Q9CNP3"/>
<accession>A0A9Q9CNP3</accession>